<evidence type="ECO:0000256" key="1">
    <source>
        <dbReference type="ARBA" id="ARBA00022679"/>
    </source>
</evidence>
<dbReference type="Gene3D" id="3.40.50.1370">
    <property type="entry name" value="Aspartate/ornithine carbamoyltransferase"/>
    <property type="match status" value="2"/>
</dbReference>
<feature type="domain" description="Aspartate/ornithine carbamoyltransferase carbamoyl-P binding" evidence="4">
    <location>
        <begin position="2"/>
        <end position="135"/>
    </location>
</feature>
<sequence>MKHFIHLNDFSKQEIFQIFELADKLKADNGECDWLNGKAIVLFFPESSIRTRVSFENGIKMLGGDTILFPPEALDKKEDIKDVIGYLENWADMVIVRHKDLSLIEYMAEHSHIPIINAMTAVNHPCEILTDLYSLSKKYVDYSEKECLFMGSKGNIGNTWKEASELVGFNFTQCCPRGYEIDGASVCYEIDKAVVGKDIICTDSIPSAAKDDFEGYQITLDRLRYANADACLNPCPPFFRSEEVSADAIDSKYFVGYEFKKSLIEVQQAVICYLLSYE</sequence>
<dbReference type="GO" id="GO:0042450">
    <property type="term" value="P:L-arginine biosynthetic process via ornithine"/>
    <property type="evidence" value="ECO:0007669"/>
    <property type="project" value="TreeGrafter"/>
</dbReference>
<keyword evidence="1 2" id="KW-0808">Transferase</keyword>
<dbReference type="GO" id="GO:0004585">
    <property type="term" value="F:ornithine carbamoyltransferase activity"/>
    <property type="evidence" value="ECO:0007669"/>
    <property type="project" value="UniProtKB-ARBA"/>
</dbReference>
<dbReference type="PANTHER" id="PTHR45753:SF3">
    <property type="entry name" value="ORNITHINE TRANSCARBAMYLASE, MITOCHONDRIAL"/>
    <property type="match status" value="1"/>
</dbReference>
<organism evidence="5 6">
    <name type="scientific">Roseburia faecis</name>
    <dbReference type="NCBI Taxonomy" id="301302"/>
    <lineage>
        <taxon>Bacteria</taxon>
        <taxon>Bacillati</taxon>
        <taxon>Bacillota</taxon>
        <taxon>Clostridia</taxon>
        <taxon>Lachnospirales</taxon>
        <taxon>Lachnospiraceae</taxon>
        <taxon>Roseburia</taxon>
    </lineage>
</organism>
<comment type="caution">
    <text evidence="5">The sequence shown here is derived from an EMBL/GenBank/DDBJ whole genome shotgun (WGS) entry which is preliminary data.</text>
</comment>
<dbReference type="SUPFAM" id="SSF53671">
    <property type="entry name" value="Aspartate/ornithine carbamoyltransferase"/>
    <property type="match status" value="1"/>
</dbReference>
<dbReference type="GO" id="GO:0016597">
    <property type="term" value="F:amino acid binding"/>
    <property type="evidence" value="ECO:0007669"/>
    <property type="project" value="InterPro"/>
</dbReference>
<dbReference type="Pfam" id="PF02729">
    <property type="entry name" value="OTCace_N"/>
    <property type="match status" value="1"/>
</dbReference>
<evidence type="ECO:0000256" key="2">
    <source>
        <dbReference type="RuleBase" id="RU003634"/>
    </source>
</evidence>
<evidence type="ECO:0000259" key="4">
    <source>
        <dbReference type="Pfam" id="PF02729"/>
    </source>
</evidence>
<dbReference type="GO" id="GO:0019240">
    <property type="term" value="P:citrulline biosynthetic process"/>
    <property type="evidence" value="ECO:0007669"/>
    <property type="project" value="TreeGrafter"/>
</dbReference>
<evidence type="ECO:0000313" key="5">
    <source>
        <dbReference type="EMBL" id="MTR81709.1"/>
    </source>
</evidence>
<dbReference type="InterPro" id="IPR002292">
    <property type="entry name" value="Orn/put_carbamltrans"/>
</dbReference>
<gene>
    <name evidence="5" type="ORF">GMD30_08310</name>
</gene>
<evidence type="ECO:0000259" key="3">
    <source>
        <dbReference type="Pfam" id="PF00185"/>
    </source>
</evidence>
<dbReference type="InterPro" id="IPR006131">
    <property type="entry name" value="Asp_carbamoyltransf_Asp/Orn-bd"/>
</dbReference>
<evidence type="ECO:0000313" key="6">
    <source>
        <dbReference type="Proteomes" id="UP000446657"/>
    </source>
</evidence>
<feature type="domain" description="Aspartate/ornithine carbamoyltransferase Asp/Orn-binding" evidence="3">
    <location>
        <begin position="145"/>
        <end position="273"/>
    </location>
</feature>
<comment type="similarity">
    <text evidence="2">Belongs to the aspartate/ornithine carbamoyltransferase superfamily.</text>
</comment>
<name>A0A844KMG6_9FIRM</name>
<dbReference type="PRINTS" id="PR00100">
    <property type="entry name" value="AOTCASE"/>
</dbReference>
<dbReference type="Pfam" id="PF00185">
    <property type="entry name" value="OTCace"/>
    <property type="match status" value="1"/>
</dbReference>
<proteinExistence type="inferred from homology"/>
<dbReference type="PANTHER" id="PTHR45753">
    <property type="entry name" value="ORNITHINE CARBAMOYLTRANSFERASE, MITOCHONDRIAL"/>
    <property type="match status" value="1"/>
</dbReference>
<dbReference type="RefSeq" id="WP_155176503.1">
    <property type="nucleotide sequence ID" value="NZ_CP184331.1"/>
</dbReference>
<dbReference type="AlphaFoldDB" id="A0A844KMG6"/>
<protein>
    <submittedName>
        <fullName evidence="5">Peptide transporter</fullName>
    </submittedName>
</protein>
<dbReference type="InterPro" id="IPR036901">
    <property type="entry name" value="Asp/Orn_carbamoylTrfase_sf"/>
</dbReference>
<accession>A0A844KMG6</accession>
<dbReference type="InterPro" id="IPR006132">
    <property type="entry name" value="Asp/Orn_carbamoyltranf_P-bd"/>
</dbReference>
<reference evidence="5 6" key="1">
    <citation type="journal article" date="2019" name="Nat. Med.">
        <title>A library of human gut bacterial isolates paired with longitudinal multiomics data enables mechanistic microbiome research.</title>
        <authorList>
            <person name="Poyet M."/>
            <person name="Groussin M."/>
            <person name="Gibbons S.M."/>
            <person name="Avila-Pacheco J."/>
            <person name="Jiang X."/>
            <person name="Kearney S.M."/>
            <person name="Perrotta A.R."/>
            <person name="Berdy B."/>
            <person name="Zhao S."/>
            <person name="Lieberman T.D."/>
            <person name="Swanson P.K."/>
            <person name="Smith M."/>
            <person name="Roesemann S."/>
            <person name="Alexander J.E."/>
            <person name="Rich S.A."/>
            <person name="Livny J."/>
            <person name="Vlamakis H."/>
            <person name="Clish C."/>
            <person name="Bullock K."/>
            <person name="Deik A."/>
            <person name="Scott J."/>
            <person name="Pierce K.A."/>
            <person name="Xavier R.J."/>
            <person name="Alm E.J."/>
        </authorList>
    </citation>
    <scope>NUCLEOTIDE SEQUENCE [LARGE SCALE GENOMIC DNA]</scope>
    <source>
        <strain evidence="5 6">BIOML-A1</strain>
    </source>
</reference>
<dbReference type="EMBL" id="WNAL01000014">
    <property type="protein sequence ID" value="MTR81709.1"/>
    <property type="molecule type" value="Genomic_DNA"/>
</dbReference>
<dbReference type="PRINTS" id="PR00102">
    <property type="entry name" value="OTCASE"/>
</dbReference>
<dbReference type="InterPro" id="IPR006130">
    <property type="entry name" value="Asp/Orn_carbamoylTrfase"/>
</dbReference>
<dbReference type="Proteomes" id="UP000446657">
    <property type="component" value="Unassembled WGS sequence"/>
</dbReference>